<dbReference type="GO" id="GO:0005506">
    <property type="term" value="F:iron ion binding"/>
    <property type="evidence" value="ECO:0007669"/>
    <property type="project" value="InterPro"/>
</dbReference>
<evidence type="ECO:0000256" key="4">
    <source>
        <dbReference type="ARBA" id="ARBA00022692"/>
    </source>
</evidence>
<evidence type="ECO:0000256" key="11">
    <source>
        <dbReference type="ARBA" id="ARBA00023098"/>
    </source>
</evidence>
<dbReference type="EMBL" id="CADCXU010035353">
    <property type="protein sequence ID" value="CAB0020468.1"/>
    <property type="molecule type" value="Genomic_DNA"/>
</dbReference>
<dbReference type="AlphaFoldDB" id="A0A6H5HPY8"/>
<keyword evidence="8 14" id="KW-0862">Zinc</keyword>
<evidence type="ECO:0000256" key="8">
    <source>
        <dbReference type="ARBA" id="ARBA00022833"/>
    </source>
</evidence>
<organism evidence="18 19">
    <name type="scientific">Nesidiocoris tenuis</name>
    <dbReference type="NCBI Taxonomy" id="355587"/>
    <lineage>
        <taxon>Eukaryota</taxon>
        <taxon>Metazoa</taxon>
        <taxon>Ecdysozoa</taxon>
        <taxon>Arthropoda</taxon>
        <taxon>Hexapoda</taxon>
        <taxon>Insecta</taxon>
        <taxon>Pterygota</taxon>
        <taxon>Neoptera</taxon>
        <taxon>Paraneoptera</taxon>
        <taxon>Hemiptera</taxon>
        <taxon>Heteroptera</taxon>
        <taxon>Panheteroptera</taxon>
        <taxon>Cimicomorpha</taxon>
        <taxon>Miridae</taxon>
        <taxon>Dicyphina</taxon>
        <taxon>Nesidiocoris</taxon>
    </lineage>
</organism>
<evidence type="ECO:0000256" key="10">
    <source>
        <dbReference type="ARBA" id="ARBA00023002"/>
    </source>
</evidence>
<keyword evidence="10" id="KW-0560">Oxidoreductase</keyword>
<dbReference type="EMBL" id="CADCXU010035352">
    <property type="protein sequence ID" value="CAB0020465.1"/>
    <property type="molecule type" value="Genomic_DNA"/>
</dbReference>
<keyword evidence="11" id="KW-0443">Lipid metabolism</keyword>
<feature type="binding site" evidence="14">
    <location>
        <position position="199"/>
    </location>
    <ligand>
        <name>Zn(2+)</name>
        <dbReference type="ChEBI" id="CHEBI:29105"/>
        <label>1</label>
    </ligand>
</feature>
<feature type="transmembrane region" description="Helical" evidence="15">
    <location>
        <begin position="148"/>
        <end position="167"/>
    </location>
</feature>
<feature type="binding site" evidence="14">
    <location>
        <position position="258"/>
    </location>
    <ligand>
        <name>Zn(2+)</name>
        <dbReference type="ChEBI" id="CHEBI:29105"/>
        <label>1</label>
    </ligand>
</feature>
<dbReference type="Pfam" id="PF00173">
    <property type="entry name" value="Cyt-b5"/>
    <property type="match status" value="1"/>
</dbReference>
<feature type="transmembrane region" description="Helical" evidence="15">
    <location>
        <begin position="120"/>
        <end position="136"/>
    </location>
</feature>
<feature type="binding site" evidence="14">
    <location>
        <position position="279"/>
    </location>
    <ligand>
        <name>Zn(2+)</name>
        <dbReference type="ChEBI" id="CHEBI:29105"/>
        <label>1</label>
    </ligand>
</feature>
<evidence type="ECO:0000256" key="13">
    <source>
        <dbReference type="ARBA" id="ARBA00023160"/>
    </source>
</evidence>
<keyword evidence="13" id="KW-0275">Fatty acid biosynthesis</keyword>
<keyword evidence="3" id="KW-0444">Lipid biosynthesis</keyword>
<keyword evidence="7" id="KW-0276">Fatty acid metabolism</keyword>
<evidence type="ECO:0000256" key="7">
    <source>
        <dbReference type="ARBA" id="ARBA00022832"/>
    </source>
</evidence>
<evidence type="ECO:0000313" key="19">
    <source>
        <dbReference type="Proteomes" id="UP000479000"/>
    </source>
</evidence>
<dbReference type="GO" id="GO:0006633">
    <property type="term" value="P:fatty acid biosynthetic process"/>
    <property type="evidence" value="ECO:0007669"/>
    <property type="project" value="UniProtKB-KW"/>
</dbReference>
<dbReference type="Gene3D" id="3.10.120.10">
    <property type="entry name" value="Cytochrome b5-like heme/steroid binding domain"/>
    <property type="match status" value="1"/>
</dbReference>
<evidence type="ECO:0000259" key="16">
    <source>
        <dbReference type="PROSITE" id="PS50255"/>
    </source>
</evidence>
<dbReference type="PROSITE" id="PS50255">
    <property type="entry name" value="CYTOCHROME_B5_2"/>
    <property type="match status" value="1"/>
</dbReference>
<dbReference type="InterPro" id="IPR006694">
    <property type="entry name" value="Fatty_acid_hydroxylase"/>
</dbReference>
<accession>A0A6H5HPY8</accession>
<feature type="binding site" evidence="14">
    <location>
        <position position="275"/>
    </location>
    <ligand>
        <name>Zn(2+)</name>
        <dbReference type="ChEBI" id="CHEBI:29105"/>
        <label>1</label>
    </ligand>
</feature>
<dbReference type="PANTHER" id="PTHR12863">
    <property type="entry name" value="FATTY ACID HYDROXYLASE"/>
    <property type="match status" value="1"/>
</dbReference>
<dbReference type="PIRSF" id="PIRSF005149">
    <property type="entry name" value="IPC-B_HD"/>
    <property type="match status" value="1"/>
</dbReference>
<dbReference type="InterPro" id="IPR001199">
    <property type="entry name" value="Cyt_B5-like_heme/steroid-bd"/>
</dbReference>
<feature type="transmembrane region" description="Helical" evidence="15">
    <location>
        <begin position="209"/>
        <end position="227"/>
    </location>
</feature>
<evidence type="ECO:0000256" key="15">
    <source>
        <dbReference type="SAM" id="Phobius"/>
    </source>
</evidence>
<gene>
    <name evidence="17" type="ORF">NTEN_LOCUS24040</name>
    <name evidence="18" type="ORF">NTEN_LOCUS24043</name>
</gene>
<keyword evidence="4 15" id="KW-0812">Transmembrane</keyword>
<keyword evidence="9 15" id="KW-1133">Transmembrane helix</keyword>
<proteinExistence type="inferred from homology"/>
<evidence type="ECO:0000313" key="17">
    <source>
        <dbReference type="EMBL" id="CAB0020465.1"/>
    </source>
</evidence>
<sequence>MHDYTFRTSQTVYYRGNAMDVSRFCYFHPGGVMIKDHLGEDVSLLLKTYRHSKATYAILKSQFQIDCHDGFVDWSQPIINQVGSLGSNYEGWIKSPVYRPLRVFASDWMEMQTKTSVSEVILYWVPISIGLLLESWDRKPTEMSTGTCLDLFLHTLLVVLGLIKWTLFEYVVHRWIFHAAPPATSPFLITCHFMAHGVHHKVPFDADRLLFPLVPASFIALILYSLYSLYLSSWMAMAVMSGTLAGYVIYDVTHHFLHYGSPREGSYLYFLKRYHNQHHFKDSTKGFGISSNLWDDLLSSSQSVDPLPFTLKWHD</sequence>
<evidence type="ECO:0000313" key="18">
    <source>
        <dbReference type="EMBL" id="CAB0020468.1"/>
    </source>
</evidence>
<dbReference type="PANTHER" id="PTHR12863:SF1">
    <property type="entry name" value="FATTY ACID 2-HYDROXYLASE"/>
    <property type="match status" value="1"/>
</dbReference>
<keyword evidence="5 14" id="KW-0479">Metal-binding</keyword>
<evidence type="ECO:0000256" key="3">
    <source>
        <dbReference type="ARBA" id="ARBA00022516"/>
    </source>
</evidence>
<dbReference type="Pfam" id="PF04116">
    <property type="entry name" value="FA_hydroxylase"/>
    <property type="match status" value="1"/>
</dbReference>
<dbReference type="SUPFAM" id="SSF55856">
    <property type="entry name" value="Cytochrome b5-like heme/steroid binding domain"/>
    <property type="match status" value="1"/>
</dbReference>
<feature type="domain" description="Cytochrome b5 heme-binding" evidence="16">
    <location>
        <begin position="1"/>
        <end position="69"/>
    </location>
</feature>
<feature type="transmembrane region" description="Helical" evidence="15">
    <location>
        <begin position="179"/>
        <end position="197"/>
    </location>
</feature>
<keyword evidence="6" id="KW-0256">Endoplasmic reticulum</keyword>
<comment type="similarity">
    <text evidence="2">Belongs to the sterol desaturase family. SCS7 subfamily.</text>
</comment>
<evidence type="ECO:0000256" key="6">
    <source>
        <dbReference type="ARBA" id="ARBA00022824"/>
    </source>
</evidence>
<comment type="cofactor">
    <cofactor evidence="14">
        <name>Zn(2+)</name>
        <dbReference type="ChEBI" id="CHEBI:29105"/>
    </cofactor>
    <text evidence="14">Binds 2 Zn(2+) ions per subunit that likely form a catalytic dimetal center.</text>
</comment>
<name>A0A6H5HPY8_9HEMI</name>
<feature type="binding site" evidence="14">
    <location>
        <position position="254"/>
    </location>
    <ligand>
        <name>Zn(2+)</name>
        <dbReference type="ChEBI" id="CHEBI:29105"/>
        <label>1</label>
    </ligand>
</feature>
<evidence type="ECO:0000256" key="2">
    <source>
        <dbReference type="ARBA" id="ARBA00005747"/>
    </source>
</evidence>
<dbReference type="InterPro" id="IPR014430">
    <property type="entry name" value="Scs7"/>
</dbReference>
<dbReference type="Proteomes" id="UP000479000">
    <property type="component" value="Unassembled WGS sequence"/>
</dbReference>
<dbReference type="GO" id="GO:0005789">
    <property type="term" value="C:endoplasmic reticulum membrane"/>
    <property type="evidence" value="ECO:0007669"/>
    <property type="project" value="UniProtKB-SubCell"/>
</dbReference>
<feature type="binding site" evidence="14">
    <location>
        <position position="178"/>
    </location>
    <ligand>
        <name>Zn(2+)</name>
        <dbReference type="ChEBI" id="CHEBI:29105"/>
        <label>1</label>
    </ligand>
</feature>
<evidence type="ECO:0000256" key="1">
    <source>
        <dbReference type="ARBA" id="ARBA00004477"/>
    </source>
</evidence>
<feature type="binding site" evidence="14">
    <location>
        <position position="278"/>
    </location>
    <ligand>
        <name>Zn(2+)</name>
        <dbReference type="ChEBI" id="CHEBI:29105"/>
        <label>1</label>
    </ligand>
</feature>
<dbReference type="GO" id="GO:0080132">
    <property type="term" value="F:fatty acid 2-hydroxylase activity"/>
    <property type="evidence" value="ECO:0007669"/>
    <property type="project" value="InterPro"/>
</dbReference>
<keyword evidence="19" id="KW-1185">Reference proteome</keyword>
<comment type="subcellular location">
    <subcellularLocation>
        <location evidence="1">Endoplasmic reticulum membrane</location>
        <topology evidence="1">Multi-pass membrane protein</topology>
    </subcellularLocation>
</comment>
<dbReference type="OrthoDB" id="2204368at2759"/>
<evidence type="ECO:0000256" key="9">
    <source>
        <dbReference type="ARBA" id="ARBA00022989"/>
    </source>
</evidence>
<keyword evidence="12 15" id="KW-0472">Membrane</keyword>
<evidence type="ECO:0000256" key="14">
    <source>
        <dbReference type="PIRSR" id="PIRSR005149-1"/>
    </source>
</evidence>
<protein>
    <recommendedName>
        <fullName evidence="16">Cytochrome b5 heme-binding domain-containing protein</fullName>
    </recommendedName>
</protein>
<feature type="binding site" evidence="14">
    <location>
        <position position="173"/>
    </location>
    <ligand>
        <name>Zn(2+)</name>
        <dbReference type="ChEBI" id="CHEBI:29105"/>
        <label>1</label>
    </ligand>
</feature>
<dbReference type="InterPro" id="IPR036400">
    <property type="entry name" value="Cyt_B5-like_heme/steroid_sf"/>
</dbReference>
<reference evidence="18 19" key="1">
    <citation type="submission" date="2020-02" db="EMBL/GenBank/DDBJ databases">
        <authorList>
            <person name="Ferguson B K."/>
        </authorList>
    </citation>
    <scope>NUCLEOTIDE SEQUENCE [LARGE SCALE GENOMIC DNA]</scope>
</reference>
<feature type="binding site" evidence="14">
    <location>
        <position position="200"/>
    </location>
    <ligand>
        <name>Zn(2+)</name>
        <dbReference type="ChEBI" id="CHEBI:29105"/>
        <label>1</label>
    </ligand>
</feature>
<evidence type="ECO:0000256" key="5">
    <source>
        <dbReference type="ARBA" id="ARBA00022723"/>
    </source>
</evidence>
<evidence type="ECO:0000256" key="12">
    <source>
        <dbReference type="ARBA" id="ARBA00023136"/>
    </source>
</evidence>
<feature type="binding site" evidence="14">
    <location>
        <position position="196"/>
    </location>
    <ligand>
        <name>Zn(2+)</name>
        <dbReference type="ChEBI" id="CHEBI:29105"/>
        <label>1</label>
    </ligand>
</feature>